<accession>A0A6J7XL87</accession>
<gene>
    <name evidence="1" type="ORF">UFOVP1109_5</name>
    <name evidence="2" type="ORF">UFOVP1473_44</name>
    <name evidence="3" type="ORF">UFOVP1560_52</name>
</gene>
<organism evidence="3">
    <name type="scientific">uncultured Caudovirales phage</name>
    <dbReference type="NCBI Taxonomy" id="2100421"/>
    <lineage>
        <taxon>Viruses</taxon>
        <taxon>Duplodnaviria</taxon>
        <taxon>Heunggongvirae</taxon>
        <taxon>Uroviricota</taxon>
        <taxon>Caudoviricetes</taxon>
        <taxon>Peduoviridae</taxon>
        <taxon>Maltschvirus</taxon>
        <taxon>Maltschvirus maltsch</taxon>
    </lineage>
</organism>
<dbReference type="EMBL" id="LR797433">
    <property type="protein sequence ID" value="CAB4216011.1"/>
    <property type="molecule type" value="Genomic_DNA"/>
</dbReference>
<protein>
    <submittedName>
        <fullName evidence="3">Uncharacterized protein</fullName>
    </submittedName>
</protein>
<dbReference type="EMBL" id="LR798410">
    <property type="protein sequence ID" value="CAB5230275.1"/>
    <property type="molecule type" value="Genomic_DNA"/>
</dbReference>
<sequence>MKIELRGGCMNKDEMLESILSGIKRIEAKQNWVDLTHDEATEIWERIDDRDSWELIMQVQAKLKEKNNV</sequence>
<evidence type="ECO:0000313" key="1">
    <source>
        <dbReference type="EMBL" id="CAB4183784.1"/>
    </source>
</evidence>
<name>A0A6J7XL87_9CAUD</name>
<proteinExistence type="predicted"/>
<evidence type="ECO:0000313" key="3">
    <source>
        <dbReference type="EMBL" id="CAB5230275.1"/>
    </source>
</evidence>
<evidence type="ECO:0000313" key="2">
    <source>
        <dbReference type="EMBL" id="CAB4216011.1"/>
    </source>
</evidence>
<dbReference type="EMBL" id="LR797056">
    <property type="protein sequence ID" value="CAB4183784.1"/>
    <property type="molecule type" value="Genomic_DNA"/>
</dbReference>
<reference evidence="3" key="1">
    <citation type="submission" date="2020-05" db="EMBL/GenBank/DDBJ databases">
        <authorList>
            <person name="Chiriac C."/>
            <person name="Salcher M."/>
            <person name="Ghai R."/>
            <person name="Kavagutti S V."/>
        </authorList>
    </citation>
    <scope>NUCLEOTIDE SEQUENCE</scope>
</reference>